<proteinExistence type="predicted"/>
<accession>A0A382KX74</accession>
<evidence type="ECO:0008006" key="2">
    <source>
        <dbReference type="Google" id="ProtNLM"/>
    </source>
</evidence>
<gene>
    <name evidence="1" type="ORF">METZ01_LOCUS282228</name>
</gene>
<dbReference type="AlphaFoldDB" id="A0A382KX74"/>
<reference evidence="1" key="1">
    <citation type="submission" date="2018-05" db="EMBL/GenBank/DDBJ databases">
        <authorList>
            <person name="Lanie J.A."/>
            <person name="Ng W.-L."/>
            <person name="Kazmierczak K.M."/>
            <person name="Andrzejewski T.M."/>
            <person name="Davidsen T.M."/>
            <person name="Wayne K.J."/>
            <person name="Tettelin H."/>
            <person name="Glass J.I."/>
            <person name="Rusch D."/>
            <person name="Podicherti R."/>
            <person name="Tsui H.-C.T."/>
            <person name="Winkler M.E."/>
        </authorList>
    </citation>
    <scope>NUCLEOTIDE SEQUENCE</scope>
</reference>
<protein>
    <recommendedName>
        <fullName evidence="2">Creatinase N-terminal domain-containing protein</fullName>
    </recommendedName>
</protein>
<sequence>MSLEVSHLDIDQIQTFLKENNISAWLLYDFRGINPIAQSIAGLLDRKITRRWFCYFPSAGKPFWLIHQIELSHFYDIPGEIQSYSSWNQLHKALGQMLTPGSKVAMEYSPNGAIPYISRVDGGTLELIRSFGIDLCSSADLVQLIDARISPDQYTGHLESAKCILQAKDYAFKWIGDQTRQGQPITEYDVQQIILDQFDTMDLITDHPPIV</sequence>
<feature type="non-terminal residue" evidence="1">
    <location>
        <position position="211"/>
    </location>
</feature>
<name>A0A382KX74_9ZZZZ</name>
<evidence type="ECO:0000313" key="1">
    <source>
        <dbReference type="EMBL" id="SVC29374.1"/>
    </source>
</evidence>
<organism evidence="1">
    <name type="scientific">marine metagenome</name>
    <dbReference type="NCBI Taxonomy" id="408172"/>
    <lineage>
        <taxon>unclassified sequences</taxon>
        <taxon>metagenomes</taxon>
        <taxon>ecological metagenomes</taxon>
    </lineage>
</organism>
<dbReference type="EMBL" id="UINC01083557">
    <property type="protein sequence ID" value="SVC29374.1"/>
    <property type="molecule type" value="Genomic_DNA"/>
</dbReference>